<dbReference type="Proteomes" id="UP000538929">
    <property type="component" value="Unassembled WGS sequence"/>
</dbReference>
<dbReference type="InterPro" id="IPR036388">
    <property type="entry name" value="WH-like_DNA-bd_sf"/>
</dbReference>
<dbReference type="PROSITE" id="PS01125">
    <property type="entry name" value="ROK"/>
    <property type="match status" value="1"/>
</dbReference>
<evidence type="ECO:0000256" key="1">
    <source>
        <dbReference type="ARBA" id="ARBA00006479"/>
    </source>
</evidence>
<comment type="caution">
    <text evidence="3">The sequence shown here is derived from an EMBL/GenBank/DDBJ whole genome shotgun (WGS) entry which is preliminary data.</text>
</comment>
<reference evidence="4" key="1">
    <citation type="submission" date="2019-10" db="EMBL/GenBank/DDBJ databases">
        <title>Streptomyces sp. nov., a novel actinobacterium isolated from alkaline environment.</title>
        <authorList>
            <person name="Golinska P."/>
        </authorList>
    </citation>
    <scope>NUCLEOTIDE SEQUENCE [LARGE SCALE GENOMIC DNA]</scope>
    <source>
        <strain evidence="4">DSM 42118</strain>
    </source>
</reference>
<dbReference type="SUPFAM" id="SSF53067">
    <property type="entry name" value="Actin-like ATPase domain"/>
    <property type="match status" value="1"/>
</dbReference>
<keyword evidence="4" id="KW-1185">Reference proteome</keyword>
<gene>
    <name evidence="3" type="ORF">FNQ90_11170</name>
</gene>
<dbReference type="Pfam" id="PF09339">
    <property type="entry name" value="HTH_IclR"/>
    <property type="match status" value="1"/>
</dbReference>
<dbReference type="PANTHER" id="PTHR18964">
    <property type="entry name" value="ROK (REPRESSOR, ORF, KINASE) FAMILY"/>
    <property type="match status" value="1"/>
</dbReference>
<dbReference type="AlphaFoldDB" id="A0A7W3TD19"/>
<evidence type="ECO:0000313" key="3">
    <source>
        <dbReference type="EMBL" id="MBB0244649.1"/>
    </source>
</evidence>
<dbReference type="InterPro" id="IPR000600">
    <property type="entry name" value="ROK"/>
</dbReference>
<evidence type="ECO:0000313" key="4">
    <source>
        <dbReference type="Proteomes" id="UP000538929"/>
    </source>
</evidence>
<sequence length="402" mass="41275">MRESGPSPTGPTAGTALLLRLVRDGRPRTRAELAAESGLARSTVAERLDTLLDSGLLCHTDKGPSTGGRPPSLYAFNPGARVVLAADIGATHLTAALTDLSGEVLAEENVSLDVAAGPDVVLEELCRLGGALLDRADRARGDLMGIGIGLPGPVEHRSGRPTNPPIMPGWDGFDVPGFVGGRLGAVTLVDNDVNIMALGEHRAHWAEAEHMIYVKVATGIGSGLIAGGRLHRGSQGVAGDMGHVRLPHGAELPCRCGNVGCLEAVAGGSALARRLTEMGSPVRTSGEVAALARGGSVAALTLVRQAGRDIGEVLATAVSFFNPSVIVIGGALSLAGEHLIAGVREVVYQRSLPLATRDLRIVQSRAGERAGIHGAALMVVEHALGPAHAESPVPEGLPVPIR</sequence>
<evidence type="ECO:0000259" key="2">
    <source>
        <dbReference type="Pfam" id="PF09339"/>
    </source>
</evidence>
<dbReference type="Gene3D" id="1.10.10.10">
    <property type="entry name" value="Winged helix-like DNA-binding domain superfamily/Winged helix DNA-binding domain"/>
    <property type="match status" value="1"/>
</dbReference>
<dbReference type="Gene3D" id="3.30.420.40">
    <property type="match status" value="2"/>
</dbReference>
<dbReference type="PANTHER" id="PTHR18964:SF173">
    <property type="entry name" value="GLUCOKINASE"/>
    <property type="match status" value="1"/>
</dbReference>
<dbReference type="RefSeq" id="WP_182606234.1">
    <property type="nucleotide sequence ID" value="NZ_VKHT01000283.1"/>
</dbReference>
<dbReference type="Pfam" id="PF00480">
    <property type="entry name" value="ROK"/>
    <property type="match status" value="1"/>
</dbReference>
<dbReference type="InterPro" id="IPR049874">
    <property type="entry name" value="ROK_cs"/>
</dbReference>
<organism evidence="3 4">
    <name type="scientific">Streptomyces alkaliphilus</name>
    <dbReference type="NCBI Taxonomy" id="1472722"/>
    <lineage>
        <taxon>Bacteria</taxon>
        <taxon>Bacillati</taxon>
        <taxon>Actinomycetota</taxon>
        <taxon>Actinomycetes</taxon>
        <taxon>Kitasatosporales</taxon>
        <taxon>Streptomycetaceae</taxon>
        <taxon>Streptomyces</taxon>
    </lineage>
</organism>
<dbReference type="SUPFAM" id="SSF46785">
    <property type="entry name" value="Winged helix' DNA-binding domain"/>
    <property type="match status" value="1"/>
</dbReference>
<name>A0A7W3TD19_9ACTN</name>
<dbReference type="InterPro" id="IPR043129">
    <property type="entry name" value="ATPase_NBD"/>
</dbReference>
<dbReference type="InterPro" id="IPR036390">
    <property type="entry name" value="WH_DNA-bd_sf"/>
</dbReference>
<accession>A0A7W3TD19</accession>
<proteinExistence type="inferred from homology"/>
<dbReference type="EMBL" id="VKHT01000283">
    <property type="protein sequence ID" value="MBB0244649.1"/>
    <property type="molecule type" value="Genomic_DNA"/>
</dbReference>
<dbReference type="InterPro" id="IPR005471">
    <property type="entry name" value="Tscrpt_reg_IclR_N"/>
</dbReference>
<comment type="similarity">
    <text evidence="1">Belongs to the ROK (NagC/XylR) family.</text>
</comment>
<feature type="domain" description="HTH iclR-type" evidence="2">
    <location>
        <begin position="18"/>
        <end position="57"/>
    </location>
</feature>
<protein>
    <submittedName>
        <fullName evidence="3">ROK family protein</fullName>
    </submittedName>
</protein>